<reference evidence="1 2" key="1">
    <citation type="journal article" date="2014" name="Mol. Plant">
        <title>Chromosome Scale Genome Assembly and Transcriptome Profiling of Nannochloropsis gaditana in Nitrogen Depletion.</title>
        <authorList>
            <person name="Corteggiani Carpinelli E."/>
            <person name="Telatin A."/>
            <person name="Vitulo N."/>
            <person name="Forcato C."/>
            <person name="D'Angelo M."/>
            <person name="Schiavon R."/>
            <person name="Vezzi A."/>
            <person name="Giacometti G.M."/>
            <person name="Morosinotto T."/>
            <person name="Valle G."/>
        </authorList>
    </citation>
    <scope>NUCLEOTIDE SEQUENCE [LARGE SCALE GENOMIC DNA]</scope>
    <source>
        <strain evidence="1 2">B-31</strain>
    </source>
</reference>
<organism evidence="1 2">
    <name type="scientific">Nannochloropsis gaditana</name>
    <dbReference type="NCBI Taxonomy" id="72520"/>
    <lineage>
        <taxon>Eukaryota</taxon>
        <taxon>Sar</taxon>
        <taxon>Stramenopiles</taxon>
        <taxon>Ochrophyta</taxon>
        <taxon>Eustigmatophyceae</taxon>
        <taxon>Eustigmatales</taxon>
        <taxon>Monodopsidaceae</taxon>
        <taxon>Nannochloropsis</taxon>
    </lineage>
</organism>
<dbReference type="OrthoDB" id="10540925at2759"/>
<gene>
    <name evidence="1" type="ORF">Naga_100014g74</name>
</gene>
<dbReference type="Proteomes" id="UP000019335">
    <property type="component" value="Chromosome 9"/>
</dbReference>
<proteinExistence type="predicted"/>
<comment type="caution">
    <text evidence="1">The sequence shown here is derived from an EMBL/GenBank/DDBJ whole genome shotgun (WGS) entry which is preliminary data.</text>
</comment>
<dbReference type="EMBL" id="AZIL01000703">
    <property type="protein sequence ID" value="EWM26142.1"/>
    <property type="molecule type" value="Genomic_DNA"/>
</dbReference>
<protein>
    <submittedName>
        <fullName evidence="1">Uncharacterized protein</fullName>
    </submittedName>
</protein>
<dbReference type="AlphaFoldDB" id="W7TJA7"/>
<evidence type="ECO:0000313" key="2">
    <source>
        <dbReference type="Proteomes" id="UP000019335"/>
    </source>
</evidence>
<evidence type="ECO:0000313" key="1">
    <source>
        <dbReference type="EMBL" id="EWM26142.1"/>
    </source>
</evidence>
<accession>W7TJA7</accession>
<sequence length="202" mass="22649">MSTCQPWSLFRPKIDRKSPNASWLLRALIILPVFLPFKYNQSFNIKAQKDWNVVILRQAYVTTDVAARKQAFSSCSGTARPNAQCRISELCSDAASANQSEAEIVVEKIRELSLRKTKGMKSLTAAMWRLSFLYKPFYKQVAAQAETHIVVLLLLLHSLPGLRVSLRVPLRLLRGGRLNQELVQAAAVTLDHAITQLKQAGC</sequence>
<keyword evidence="2" id="KW-1185">Reference proteome</keyword>
<name>W7TJA7_9STRA</name>